<reference evidence="1 2" key="1">
    <citation type="journal article" date="2018" name="Biotechnol. Biofuels">
        <title>Integrative visual omics of the white-rot fungus Polyporus brumalis exposes the biotechnological potential of its oxidative enzymes for delignifying raw plant biomass.</title>
        <authorList>
            <person name="Miyauchi S."/>
            <person name="Rancon A."/>
            <person name="Drula E."/>
            <person name="Hage H."/>
            <person name="Chaduli D."/>
            <person name="Favel A."/>
            <person name="Grisel S."/>
            <person name="Henrissat B."/>
            <person name="Herpoel-Gimbert I."/>
            <person name="Ruiz-Duenas F.J."/>
            <person name="Chevret D."/>
            <person name="Hainaut M."/>
            <person name="Lin J."/>
            <person name="Wang M."/>
            <person name="Pangilinan J."/>
            <person name="Lipzen A."/>
            <person name="Lesage-Meessen L."/>
            <person name="Navarro D."/>
            <person name="Riley R."/>
            <person name="Grigoriev I.V."/>
            <person name="Zhou S."/>
            <person name="Raouche S."/>
            <person name="Rosso M.N."/>
        </authorList>
    </citation>
    <scope>NUCLEOTIDE SEQUENCE [LARGE SCALE GENOMIC DNA]</scope>
    <source>
        <strain evidence="1 2">BRFM 1820</strain>
    </source>
</reference>
<evidence type="ECO:0000313" key="2">
    <source>
        <dbReference type="Proteomes" id="UP000256964"/>
    </source>
</evidence>
<gene>
    <name evidence="1" type="ORF">OH76DRAFT_536269</name>
</gene>
<name>A0A371DAK4_9APHY</name>
<proteinExistence type="predicted"/>
<dbReference type="EMBL" id="KZ857405">
    <property type="protein sequence ID" value="RDX49522.1"/>
    <property type="molecule type" value="Genomic_DNA"/>
</dbReference>
<evidence type="ECO:0000313" key="1">
    <source>
        <dbReference type="EMBL" id="RDX49522.1"/>
    </source>
</evidence>
<sequence>MLRIRAGTIVRTEERHRPGCLGSSYAGARKSEIGLGSEEGLRLPVIAGWVYAHTHTSNYRRRVACVAVPRWSPRAPPGFMIPTCKHGVFYSWLHARQPAHTKMHMASSVRPEARARMHSCAGRFVLSLNPQGRTTEEAEQPCVIRDRDKNNGRT</sequence>
<dbReference type="Proteomes" id="UP000256964">
    <property type="component" value="Unassembled WGS sequence"/>
</dbReference>
<keyword evidence="2" id="KW-1185">Reference proteome</keyword>
<dbReference type="AlphaFoldDB" id="A0A371DAK4"/>
<organism evidence="1 2">
    <name type="scientific">Lentinus brumalis</name>
    <dbReference type="NCBI Taxonomy" id="2498619"/>
    <lineage>
        <taxon>Eukaryota</taxon>
        <taxon>Fungi</taxon>
        <taxon>Dikarya</taxon>
        <taxon>Basidiomycota</taxon>
        <taxon>Agaricomycotina</taxon>
        <taxon>Agaricomycetes</taxon>
        <taxon>Polyporales</taxon>
        <taxon>Polyporaceae</taxon>
        <taxon>Lentinus</taxon>
    </lineage>
</organism>
<protein>
    <submittedName>
        <fullName evidence="1">Uncharacterized protein</fullName>
    </submittedName>
</protein>
<accession>A0A371DAK4</accession>